<dbReference type="InterPro" id="IPR014748">
    <property type="entry name" value="Enoyl-CoA_hydra_C"/>
</dbReference>
<accession>A0ABW4HNQ7</accession>
<dbReference type="SUPFAM" id="SSF52096">
    <property type="entry name" value="ClpP/crotonase"/>
    <property type="match status" value="1"/>
</dbReference>
<dbReference type="RefSeq" id="WP_379596288.1">
    <property type="nucleotide sequence ID" value="NZ_JBHUDE010000017.1"/>
</dbReference>
<dbReference type="InterPro" id="IPR029045">
    <property type="entry name" value="ClpP/crotonase-like_dom_sf"/>
</dbReference>
<comment type="caution">
    <text evidence="4">The sequence shown here is derived from an EMBL/GenBank/DDBJ whole genome shotgun (WGS) entry which is preliminary data.</text>
</comment>
<dbReference type="EMBL" id="JBHUDE010000017">
    <property type="protein sequence ID" value="MFD1606951.1"/>
    <property type="molecule type" value="Genomic_DNA"/>
</dbReference>
<evidence type="ECO:0000313" key="5">
    <source>
        <dbReference type="Proteomes" id="UP001597221"/>
    </source>
</evidence>
<protein>
    <submittedName>
        <fullName evidence="4">Enoyl-CoA hydratase/isomerase family protein</fullName>
    </submittedName>
</protein>
<dbReference type="Gene3D" id="1.10.12.10">
    <property type="entry name" value="Lyase 2-enoyl-coa Hydratase, Chain A, domain 2"/>
    <property type="match status" value="1"/>
</dbReference>
<dbReference type="Pfam" id="PF00378">
    <property type="entry name" value="ECH_1"/>
    <property type="match status" value="1"/>
</dbReference>
<dbReference type="PANTHER" id="PTHR11941">
    <property type="entry name" value="ENOYL-COA HYDRATASE-RELATED"/>
    <property type="match status" value="1"/>
</dbReference>
<dbReference type="InterPro" id="IPR018376">
    <property type="entry name" value="Enoyl-CoA_hyd/isom_CS"/>
</dbReference>
<gene>
    <name evidence="4" type="ORF">ACFSBH_04720</name>
</gene>
<dbReference type="CDD" id="cd06558">
    <property type="entry name" value="crotonase-like"/>
    <property type="match status" value="1"/>
</dbReference>
<evidence type="ECO:0000256" key="3">
    <source>
        <dbReference type="RuleBase" id="RU003707"/>
    </source>
</evidence>
<keyword evidence="5" id="KW-1185">Reference proteome</keyword>
<evidence type="ECO:0000256" key="1">
    <source>
        <dbReference type="ARBA" id="ARBA00005254"/>
    </source>
</evidence>
<dbReference type="Gene3D" id="3.90.226.10">
    <property type="entry name" value="2-enoyl-CoA Hydratase, Chain A, domain 1"/>
    <property type="match status" value="1"/>
</dbReference>
<dbReference type="PROSITE" id="PS00166">
    <property type="entry name" value="ENOYL_COA_HYDRATASE"/>
    <property type="match status" value="1"/>
</dbReference>
<name>A0ABW4HNQ7_9BACI</name>
<keyword evidence="2" id="KW-0456">Lyase</keyword>
<dbReference type="InterPro" id="IPR001753">
    <property type="entry name" value="Enoyl-CoA_hydra/iso"/>
</dbReference>
<comment type="similarity">
    <text evidence="1 3">Belongs to the enoyl-CoA hydratase/isomerase family.</text>
</comment>
<organism evidence="4 5">
    <name type="scientific">Oceanobacillus luteolus</name>
    <dbReference type="NCBI Taxonomy" id="1274358"/>
    <lineage>
        <taxon>Bacteria</taxon>
        <taxon>Bacillati</taxon>
        <taxon>Bacillota</taxon>
        <taxon>Bacilli</taxon>
        <taxon>Bacillales</taxon>
        <taxon>Bacillaceae</taxon>
        <taxon>Oceanobacillus</taxon>
    </lineage>
</organism>
<sequence>MTTQYRNVDVQLENGIYWLTLNRPEARNALDASMLQEIDEAITEAEGKDEVKVIVIQGAGEKSFAAGADIRQLNERQPLEALVPGMQGLYNKIENCSKVTIAAVRGYALGGGCELAMACDIRLATKNAKFGLPELNLGIVPAAGGTQRLSRMVGKGRALDMILTGKIIDGEEAERIGLVSYFVEEEALQDKIQEVASAVLKKGPVAVMLAKRAVHKGYDIDADTAMWMEKLSQAVAFSTEDKNEGTLAFLEKRQAEFKNK</sequence>
<dbReference type="Proteomes" id="UP001597221">
    <property type="component" value="Unassembled WGS sequence"/>
</dbReference>
<evidence type="ECO:0000256" key="2">
    <source>
        <dbReference type="ARBA" id="ARBA00023239"/>
    </source>
</evidence>
<reference evidence="5" key="1">
    <citation type="journal article" date="2019" name="Int. J. Syst. Evol. Microbiol.">
        <title>The Global Catalogue of Microorganisms (GCM) 10K type strain sequencing project: providing services to taxonomists for standard genome sequencing and annotation.</title>
        <authorList>
            <consortium name="The Broad Institute Genomics Platform"/>
            <consortium name="The Broad Institute Genome Sequencing Center for Infectious Disease"/>
            <person name="Wu L."/>
            <person name="Ma J."/>
        </authorList>
    </citation>
    <scope>NUCLEOTIDE SEQUENCE [LARGE SCALE GENOMIC DNA]</scope>
    <source>
        <strain evidence="5">CGMCC 1.12376</strain>
    </source>
</reference>
<dbReference type="PANTHER" id="PTHR11941:SF54">
    <property type="entry name" value="ENOYL-COA HYDRATASE, MITOCHONDRIAL"/>
    <property type="match status" value="1"/>
</dbReference>
<evidence type="ECO:0000313" key="4">
    <source>
        <dbReference type="EMBL" id="MFD1606951.1"/>
    </source>
</evidence>
<proteinExistence type="inferred from homology"/>